<evidence type="ECO:0000256" key="1">
    <source>
        <dbReference type="SAM" id="MobiDB-lite"/>
    </source>
</evidence>
<evidence type="ECO:0000313" key="5">
    <source>
        <dbReference type="Proteomes" id="UP000717328"/>
    </source>
</evidence>
<feature type="region of interest" description="Disordered" evidence="1">
    <location>
        <begin position="251"/>
        <end position="278"/>
    </location>
</feature>
<dbReference type="PANTHER" id="PTHR45815:SF3">
    <property type="entry name" value="PROTEIN DISULFIDE-ISOMERASE A6"/>
    <property type="match status" value="1"/>
</dbReference>
<evidence type="ECO:0000259" key="3">
    <source>
        <dbReference type="Pfam" id="PF00085"/>
    </source>
</evidence>
<dbReference type="InterPro" id="IPR036249">
    <property type="entry name" value="Thioredoxin-like_sf"/>
</dbReference>
<dbReference type="Pfam" id="PF00085">
    <property type="entry name" value="Thioredoxin"/>
    <property type="match status" value="1"/>
</dbReference>
<dbReference type="AlphaFoldDB" id="A0A9P7K347"/>
<dbReference type="PANTHER" id="PTHR45815">
    <property type="entry name" value="PROTEIN DISULFIDE-ISOMERASE A6"/>
    <property type="match status" value="1"/>
</dbReference>
<accession>A0A9P7K347</accession>
<dbReference type="Proteomes" id="UP000717328">
    <property type="component" value="Unassembled WGS sequence"/>
</dbReference>
<dbReference type="InterPro" id="IPR013766">
    <property type="entry name" value="Thioredoxin_domain"/>
</dbReference>
<reference evidence="4" key="2">
    <citation type="submission" date="2021-10" db="EMBL/GenBank/DDBJ databases">
        <title>Phylogenomics reveals ancestral predisposition of the termite-cultivated fungus Termitomyces towards a domesticated lifestyle.</title>
        <authorList>
            <person name="Auxier B."/>
            <person name="Grum-Grzhimaylo A."/>
            <person name="Cardenas M.E."/>
            <person name="Lodge J.D."/>
            <person name="Laessoe T."/>
            <person name="Pedersen O."/>
            <person name="Smith M.E."/>
            <person name="Kuyper T.W."/>
            <person name="Franco-Molano E.A."/>
            <person name="Baroni T.J."/>
            <person name="Aanen D.K."/>
        </authorList>
    </citation>
    <scope>NUCLEOTIDE SEQUENCE</scope>
    <source>
        <strain evidence="4">D49</strain>
    </source>
</reference>
<feature type="compositionally biased region" description="Basic and acidic residues" evidence="1">
    <location>
        <begin position="252"/>
        <end position="278"/>
    </location>
</feature>
<gene>
    <name evidence="4" type="ORF">H0H81_000156</name>
</gene>
<evidence type="ECO:0000256" key="2">
    <source>
        <dbReference type="SAM" id="SignalP"/>
    </source>
</evidence>
<protein>
    <recommendedName>
        <fullName evidence="3">Thioredoxin domain-containing protein</fullName>
    </recommendedName>
</protein>
<dbReference type="GO" id="GO:0034976">
    <property type="term" value="P:response to endoplasmic reticulum stress"/>
    <property type="evidence" value="ECO:0007669"/>
    <property type="project" value="TreeGrafter"/>
</dbReference>
<dbReference type="GO" id="GO:0005788">
    <property type="term" value="C:endoplasmic reticulum lumen"/>
    <property type="evidence" value="ECO:0007669"/>
    <property type="project" value="TreeGrafter"/>
</dbReference>
<feature type="domain" description="Thioredoxin" evidence="3">
    <location>
        <begin position="47"/>
        <end position="119"/>
    </location>
</feature>
<proteinExistence type="predicted"/>
<dbReference type="OrthoDB" id="427280at2759"/>
<name>A0A9P7K347_9AGAR</name>
<keyword evidence="2" id="KW-0732">Signal</keyword>
<dbReference type="SUPFAM" id="SSF52833">
    <property type="entry name" value="Thioredoxin-like"/>
    <property type="match status" value="1"/>
</dbReference>
<sequence length="278" mass="30657">MLASTVHFFALLTILAPSLVSAAIFPKDTKVQMLDPKGFKQAMKQNHCKNLAPEYHKVAKSFHPLLPVYAVDCDANENKRLCGEEGVKGFPTVKLYPRGSQRGSMIYEGERTAGALFKWASLRIPKTVTKLSKVDEITPWVKKATDVGAIEQTTQKHRALLLTKDTKIPLLWKVLGNKYNGQLELSTHGDREGASSVALGMEAGGEKESKVLVYPAGGTGFIRYDGKTKLDALSKYFDSILHGTADVSALQEHPDKLVTKKKKEDKSAETEDRAKDEL</sequence>
<feature type="signal peptide" evidence="2">
    <location>
        <begin position="1"/>
        <end position="22"/>
    </location>
</feature>
<reference evidence="4" key="1">
    <citation type="submission" date="2021-02" db="EMBL/GenBank/DDBJ databases">
        <authorList>
            <person name="Nieuwenhuis M."/>
            <person name="Van De Peppel L.J.J."/>
        </authorList>
    </citation>
    <scope>NUCLEOTIDE SEQUENCE</scope>
    <source>
        <strain evidence="4">D49</strain>
    </source>
</reference>
<dbReference type="GO" id="GO:0015035">
    <property type="term" value="F:protein-disulfide reductase activity"/>
    <property type="evidence" value="ECO:0007669"/>
    <property type="project" value="TreeGrafter"/>
</dbReference>
<dbReference type="EMBL" id="JABCKI010006216">
    <property type="protein sequence ID" value="KAG5634978.1"/>
    <property type="molecule type" value="Genomic_DNA"/>
</dbReference>
<comment type="caution">
    <text evidence="4">The sequence shown here is derived from an EMBL/GenBank/DDBJ whole genome shotgun (WGS) entry which is preliminary data.</text>
</comment>
<feature type="chain" id="PRO_5040240695" description="Thioredoxin domain-containing protein" evidence="2">
    <location>
        <begin position="23"/>
        <end position="278"/>
    </location>
</feature>
<evidence type="ECO:0000313" key="4">
    <source>
        <dbReference type="EMBL" id="KAG5634978.1"/>
    </source>
</evidence>
<keyword evidence="5" id="KW-1185">Reference proteome</keyword>
<dbReference type="Gene3D" id="3.40.30.10">
    <property type="entry name" value="Glutaredoxin"/>
    <property type="match status" value="1"/>
</dbReference>
<organism evidence="4 5">
    <name type="scientific">Sphagnurus paluster</name>
    <dbReference type="NCBI Taxonomy" id="117069"/>
    <lineage>
        <taxon>Eukaryota</taxon>
        <taxon>Fungi</taxon>
        <taxon>Dikarya</taxon>
        <taxon>Basidiomycota</taxon>
        <taxon>Agaricomycotina</taxon>
        <taxon>Agaricomycetes</taxon>
        <taxon>Agaricomycetidae</taxon>
        <taxon>Agaricales</taxon>
        <taxon>Tricholomatineae</taxon>
        <taxon>Lyophyllaceae</taxon>
        <taxon>Sphagnurus</taxon>
    </lineage>
</organism>